<dbReference type="EMBL" id="VSRR010053674">
    <property type="protein sequence ID" value="MPC80314.1"/>
    <property type="molecule type" value="Genomic_DNA"/>
</dbReference>
<name>A0A5B7IIE6_PORTR</name>
<evidence type="ECO:0000313" key="1">
    <source>
        <dbReference type="EMBL" id="MPC80314.1"/>
    </source>
</evidence>
<sequence length="154" mass="17915">MRRGVVLSKYSNMQISKQYSCTVQVSGSVKKPTAIQVFVEQPRRCLRCMKTFVPVVAITMAEDKWQRIPNKNKWENVEAEIRADFKKLAAMDAEGRRVKVKAKVGKRTHFKRMFGRSNIFHIVDNNDFTIEEDQSVLVVMKDLLECFIMKRGQQ</sequence>
<organism evidence="1 2">
    <name type="scientific">Portunus trituberculatus</name>
    <name type="common">Swimming crab</name>
    <name type="synonym">Neptunus trituberculatus</name>
    <dbReference type="NCBI Taxonomy" id="210409"/>
    <lineage>
        <taxon>Eukaryota</taxon>
        <taxon>Metazoa</taxon>
        <taxon>Ecdysozoa</taxon>
        <taxon>Arthropoda</taxon>
        <taxon>Crustacea</taxon>
        <taxon>Multicrustacea</taxon>
        <taxon>Malacostraca</taxon>
        <taxon>Eumalacostraca</taxon>
        <taxon>Eucarida</taxon>
        <taxon>Decapoda</taxon>
        <taxon>Pleocyemata</taxon>
        <taxon>Brachyura</taxon>
        <taxon>Eubrachyura</taxon>
        <taxon>Portunoidea</taxon>
        <taxon>Portunidae</taxon>
        <taxon>Portuninae</taxon>
        <taxon>Portunus</taxon>
    </lineage>
</organism>
<accession>A0A5B7IIE6</accession>
<reference evidence="1 2" key="1">
    <citation type="submission" date="2019-05" db="EMBL/GenBank/DDBJ databases">
        <title>Another draft genome of Portunus trituberculatus and its Hox gene families provides insights of decapod evolution.</title>
        <authorList>
            <person name="Jeong J.-H."/>
            <person name="Song I."/>
            <person name="Kim S."/>
            <person name="Choi T."/>
            <person name="Kim D."/>
            <person name="Ryu S."/>
            <person name="Kim W."/>
        </authorList>
    </citation>
    <scope>NUCLEOTIDE SEQUENCE [LARGE SCALE GENOMIC DNA]</scope>
    <source>
        <tissue evidence="1">Muscle</tissue>
    </source>
</reference>
<gene>
    <name evidence="1" type="ORF">E2C01_074891</name>
</gene>
<evidence type="ECO:0000313" key="2">
    <source>
        <dbReference type="Proteomes" id="UP000324222"/>
    </source>
</evidence>
<protein>
    <submittedName>
        <fullName evidence="1">Uncharacterized protein</fullName>
    </submittedName>
</protein>
<dbReference type="AlphaFoldDB" id="A0A5B7IIE6"/>
<keyword evidence="2" id="KW-1185">Reference proteome</keyword>
<proteinExistence type="predicted"/>
<comment type="caution">
    <text evidence="1">The sequence shown here is derived from an EMBL/GenBank/DDBJ whole genome shotgun (WGS) entry which is preliminary data.</text>
</comment>
<dbReference type="Proteomes" id="UP000324222">
    <property type="component" value="Unassembled WGS sequence"/>
</dbReference>